<organism evidence="1 2">
    <name type="scientific">Hypoxylon rubiginosum</name>
    <dbReference type="NCBI Taxonomy" id="110542"/>
    <lineage>
        <taxon>Eukaryota</taxon>
        <taxon>Fungi</taxon>
        <taxon>Dikarya</taxon>
        <taxon>Ascomycota</taxon>
        <taxon>Pezizomycotina</taxon>
        <taxon>Sordariomycetes</taxon>
        <taxon>Xylariomycetidae</taxon>
        <taxon>Xylariales</taxon>
        <taxon>Hypoxylaceae</taxon>
        <taxon>Hypoxylon</taxon>
    </lineage>
</organism>
<dbReference type="EMBL" id="MU393473">
    <property type="protein sequence ID" value="KAI4865349.1"/>
    <property type="molecule type" value="Genomic_DNA"/>
</dbReference>
<accession>A0ACB9Z2N6</accession>
<reference evidence="1 2" key="1">
    <citation type="journal article" date="2022" name="New Phytol.">
        <title>Ecological generalism drives hyperdiversity of secondary metabolite gene clusters in xylarialean endophytes.</title>
        <authorList>
            <person name="Franco M.E.E."/>
            <person name="Wisecaver J.H."/>
            <person name="Arnold A.E."/>
            <person name="Ju Y.M."/>
            <person name="Slot J.C."/>
            <person name="Ahrendt S."/>
            <person name="Moore L.P."/>
            <person name="Eastman K.E."/>
            <person name="Scott K."/>
            <person name="Konkel Z."/>
            <person name="Mondo S.J."/>
            <person name="Kuo A."/>
            <person name="Hayes R.D."/>
            <person name="Haridas S."/>
            <person name="Andreopoulos B."/>
            <person name="Riley R."/>
            <person name="LaButti K."/>
            <person name="Pangilinan J."/>
            <person name="Lipzen A."/>
            <person name="Amirebrahimi M."/>
            <person name="Yan J."/>
            <person name="Adam C."/>
            <person name="Keymanesh K."/>
            <person name="Ng V."/>
            <person name="Louie K."/>
            <person name="Northen T."/>
            <person name="Drula E."/>
            <person name="Henrissat B."/>
            <person name="Hsieh H.M."/>
            <person name="Youens-Clark K."/>
            <person name="Lutzoni F."/>
            <person name="Miadlikowska J."/>
            <person name="Eastwood D.C."/>
            <person name="Hamelin R.C."/>
            <person name="Grigoriev I.V."/>
            <person name="U'Ren J.M."/>
        </authorList>
    </citation>
    <scope>NUCLEOTIDE SEQUENCE [LARGE SCALE GENOMIC DNA]</scope>
    <source>
        <strain evidence="1 2">CBS 119005</strain>
    </source>
</reference>
<proteinExistence type="predicted"/>
<keyword evidence="2" id="KW-1185">Reference proteome</keyword>
<name>A0ACB9Z2N6_9PEZI</name>
<protein>
    <submittedName>
        <fullName evidence="1">Uncharacterized protein</fullName>
    </submittedName>
</protein>
<evidence type="ECO:0000313" key="2">
    <source>
        <dbReference type="Proteomes" id="UP001497700"/>
    </source>
</evidence>
<evidence type="ECO:0000313" key="1">
    <source>
        <dbReference type="EMBL" id="KAI4865349.1"/>
    </source>
</evidence>
<sequence>MNVATTRKVPLRLVVTSGWTLVFTDTGRAEVINVVVSRGLLLVSSYPAFKLWGALFRSPLVRFLLRSVSILLGLRFIEPWLPRR</sequence>
<comment type="caution">
    <text evidence="1">The sequence shown here is derived from an EMBL/GenBank/DDBJ whole genome shotgun (WGS) entry which is preliminary data.</text>
</comment>
<gene>
    <name evidence="1" type="ORF">F4820DRAFT_420660</name>
</gene>
<dbReference type="Proteomes" id="UP001497700">
    <property type="component" value="Unassembled WGS sequence"/>
</dbReference>